<reference evidence="1" key="1">
    <citation type="submission" date="2021-05" db="EMBL/GenBank/DDBJ databases">
        <authorList>
            <person name="Alioto T."/>
            <person name="Alioto T."/>
            <person name="Gomez Garrido J."/>
        </authorList>
    </citation>
    <scope>NUCLEOTIDE SEQUENCE</scope>
</reference>
<sequence>MLEAKHINKHYSSGGRFKGSVGLTINYYSHYLFPSYGNLIYFFLQKGCCAPELVSHYLLHLCLMPFPKRKNSVGFEPPTFGSVHNQGSRPRPIEFLISKHAAIFGRYIL</sequence>
<dbReference type="AlphaFoldDB" id="A0A8D8RAC9"/>
<name>A0A8D8RAC9_9HEMI</name>
<accession>A0A8D8RAC9</accession>
<protein>
    <submittedName>
        <fullName evidence="1">Uncharacterized protein</fullName>
    </submittedName>
</protein>
<dbReference type="EMBL" id="HBUF01139026">
    <property type="protein sequence ID" value="CAG6645900.1"/>
    <property type="molecule type" value="Transcribed_RNA"/>
</dbReference>
<organism evidence="1">
    <name type="scientific">Cacopsylla melanoneura</name>
    <dbReference type="NCBI Taxonomy" id="428564"/>
    <lineage>
        <taxon>Eukaryota</taxon>
        <taxon>Metazoa</taxon>
        <taxon>Ecdysozoa</taxon>
        <taxon>Arthropoda</taxon>
        <taxon>Hexapoda</taxon>
        <taxon>Insecta</taxon>
        <taxon>Pterygota</taxon>
        <taxon>Neoptera</taxon>
        <taxon>Paraneoptera</taxon>
        <taxon>Hemiptera</taxon>
        <taxon>Sternorrhyncha</taxon>
        <taxon>Psylloidea</taxon>
        <taxon>Psyllidae</taxon>
        <taxon>Psyllinae</taxon>
        <taxon>Cacopsylla</taxon>
    </lineage>
</organism>
<evidence type="ECO:0000313" key="1">
    <source>
        <dbReference type="EMBL" id="CAG6645900.1"/>
    </source>
</evidence>
<proteinExistence type="predicted"/>